<evidence type="ECO:0000313" key="2">
    <source>
        <dbReference type="EMBL" id="TAA16119.1"/>
    </source>
</evidence>
<keyword evidence="1" id="KW-1133">Transmembrane helix</keyword>
<proteinExistence type="predicted"/>
<feature type="transmembrane region" description="Helical" evidence="1">
    <location>
        <begin position="145"/>
        <end position="166"/>
    </location>
</feature>
<accession>A0ABY1W8Q6</accession>
<gene>
    <name evidence="2" type="ORF">EA658_20910</name>
</gene>
<feature type="transmembrane region" description="Helical" evidence="1">
    <location>
        <begin position="76"/>
        <end position="94"/>
    </location>
</feature>
<organism evidence="2 3">
    <name type="scientific">Pseudoxanthomonas winnipegensis</name>
    <dbReference type="NCBI Taxonomy" id="2480810"/>
    <lineage>
        <taxon>Bacteria</taxon>
        <taxon>Pseudomonadati</taxon>
        <taxon>Pseudomonadota</taxon>
        <taxon>Gammaproteobacteria</taxon>
        <taxon>Lysobacterales</taxon>
        <taxon>Lysobacteraceae</taxon>
        <taxon>Pseudoxanthomonas</taxon>
    </lineage>
</organism>
<feature type="transmembrane region" description="Helical" evidence="1">
    <location>
        <begin position="48"/>
        <end position="70"/>
    </location>
</feature>
<protein>
    <recommendedName>
        <fullName evidence="4">DUF4175 domain-containing protein</fullName>
    </recommendedName>
</protein>
<sequence length="171" mass="18024">MSLPKKRKPTVLTVRPTSVTTRKRQPETAVLLPYGAGPESMAAWNARFMPAVFAGGGLAIATWLVSFATSYASTTASFWISLLGLLATGAVIYRQLFRAGLIPRRFVGVCVALAPFLLAGALKVLSLLLAGIFNLPSFQLISPVFVATIGFGLVIGAAAHCLGLLAPAHDR</sequence>
<reference evidence="2 3" key="1">
    <citation type="submission" date="2019-02" db="EMBL/GenBank/DDBJ databases">
        <title>WGS of Pseudoxanthomonas species novum from clinical isolates.</title>
        <authorList>
            <person name="Bernier A.-M."/>
            <person name="Bernard K."/>
            <person name="Vachon A."/>
        </authorList>
    </citation>
    <scope>NUCLEOTIDE SEQUENCE [LARGE SCALE GENOMIC DNA]</scope>
    <source>
        <strain evidence="3">NML 170316</strain>
    </source>
</reference>
<name>A0ABY1W8Q6_9GAMM</name>
<keyword evidence="1" id="KW-0472">Membrane</keyword>
<feature type="transmembrane region" description="Helical" evidence="1">
    <location>
        <begin position="106"/>
        <end position="133"/>
    </location>
</feature>
<evidence type="ECO:0008006" key="4">
    <source>
        <dbReference type="Google" id="ProtNLM"/>
    </source>
</evidence>
<evidence type="ECO:0000256" key="1">
    <source>
        <dbReference type="SAM" id="Phobius"/>
    </source>
</evidence>
<keyword evidence="1" id="KW-0812">Transmembrane</keyword>
<dbReference type="RefSeq" id="WP_130532712.1">
    <property type="nucleotide sequence ID" value="NZ_SHME01000012.1"/>
</dbReference>
<comment type="caution">
    <text evidence="2">The sequence shown here is derived from an EMBL/GenBank/DDBJ whole genome shotgun (WGS) entry which is preliminary data.</text>
</comment>
<keyword evidence="3" id="KW-1185">Reference proteome</keyword>
<dbReference type="EMBL" id="SHME01000012">
    <property type="protein sequence ID" value="TAA16119.1"/>
    <property type="molecule type" value="Genomic_DNA"/>
</dbReference>
<dbReference type="Proteomes" id="UP000293089">
    <property type="component" value="Unassembled WGS sequence"/>
</dbReference>
<evidence type="ECO:0000313" key="3">
    <source>
        <dbReference type="Proteomes" id="UP000293089"/>
    </source>
</evidence>